<name>A0A0A0B3D8_9CELL</name>
<dbReference type="Gene3D" id="3.40.50.300">
    <property type="entry name" value="P-loop containing nucleotide triphosphate hydrolases"/>
    <property type="match status" value="1"/>
</dbReference>
<keyword evidence="1" id="KW-0547">Nucleotide-binding</keyword>
<evidence type="ECO:0000256" key="3">
    <source>
        <dbReference type="SAM" id="MobiDB-lite"/>
    </source>
</evidence>
<evidence type="ECO:0000313" key="5">
    <source>
        <dbReference type="EMBL" id="KGM00702.1"/>
    </source>
</evidence>
<dbReference type="GO" id="GO:0016887">
    <property type="term" value="F:ATP hydrolysis activity"/>
    <property type="evidence" value="ECO:0007669"/>
    <property type="project" value="InterPro"/>
</dbReference>
<feature type="compositionally biased region" description="Low complexity" evidence="3">
    <location>
        <begin position="312"/>
        <end position="325"/>
    </location>
</feature>
<gene>
    <name evidence="5" type="ORF">Q760_06465</name>
</gene>
<evidence type="ECO:0000256" key="1">
    <source>
        <dbReference type="ARBA" id="ARBA00022741"/>
    </source>
</evidence>
<evidence type="ECO:0000313" key="6">
    <source>
        <dbReference type="Proteomes" id="UP000029833"/>
    </source>
</evidence>
<dbReference type="InterPro" id="IPR027417">
    <property type="entry name" value="P-loop_NTPase"/>
</dbReference>
<dbReference type="STRING" id="1408250.Q760_06465"/>
<dbReference type="InterPro" id="IPR003593">
    <property type="entry name" value="AAA+_ATPase"/>
</dbReference>
<dbReference type="RefSeq" id="WP_141371949.1">
    <property type="nucleotide sequence ID" value="NZ_AXNT01000174.1"/>
</dbReference>
<keyword evidence="6" id="KW-1185">Reference proteome</keyword>
<dbReference type="PANTHER" id="PTHR43158:SF5">
    <property type="entry name" value="ABC TRANSPORTER, ATP-BINDING PROTEIN"/>
    <property type="match status" value="1"/>
</dbReference>
<dbReference type="Pfam" id="PF00005">
    <property type="entry name" value="ABC_tran"/>
    <property type="match status" value="1"/>
</dbReference>
<dbReference type="CDD" id="cd03230">
    <property type="entry name" value="ABC_DR_subfamily_A"/>
    <property type="match status" value="1"/>
</dbReference>
<dbReference type="PANTHER" id="PTHR43158">
    <property type="entry name" value="SKFA PEPTIDE EXPORT ATP-BINDING PROTEIN SKFE"/>
    <property type="match status" value="1"/>
</dbReference>
<proteinExistence type="predicted"/>
<organism evidence="5 6">
    <name type="scientific">Cellulomonas cellasea DSM 20118</name>
    <dbReference type="NCBI Taxonomy" id="1408250"/>
    <lineage>
        <taxon>Bacteria</taxon>
        <taxon>Bacillati</taxon>
        <taxon>Actinomycetota</taxon>
        <taxon>Actinomycetes</taxon>
        <taxon>Micrococcales</taxon>
        <taxon>Cellulomonadaceae</taxon>
        <taxon>Cellulomonas</taxon>
    </lineage>
</organism>
<comment type="caution">
    <text evidence="5">The sequence shown here is derived from an EMBL/GenBank/DDBJ whole genome shotgun (WGS) entry which is preliminary data.</text>
</comment>
<protein>
    <submittedName>
        <fullName evidence="5">ABC transporter</fullName>
    </submittedName>
</protein>
<dbReference type="InterPro" id="IPR003439">
    <property type="entry name" value="ABC_transporter-like_ATP-bd"/>
</dbReference>
<sequence length="334" mass="35453">MSGFGVQVRDLIVRYGDDTAVDGLTLDIPAGSITGLLGRNGSGKTTLLSTLAAFRRPTSGRALVDGEDPWENERVMAGTCLIRESGDVLADEKLGATLDYVEQARPHFSRELAERLLDTFELDPKAKQNTLSRGKKSAFGAVVGLATRAELTMLDEVYLGMDAPSRYAFYDALLTDYVEHPRTIVLSSHLIEEIERLFEHVVVIDHGTLLLAEPADELRTRGLTVTGPSDAVERFSAGRTVVGRQQLGRTAQVTLFGPPAADDDARARDLGVELGPVDVQDLFVHLTARAGATGDAGGTAGLRVAPSDDPAGRSGSLTGSGAAGSDPTVTEVPR</sequence>
<keyword evidence="2" id="KW-0067">ATP-binding</keyword>
<dbReference type="AlphaFoldDB" id="A0A0A0B3D8"/>
<evidence type="ECO:0000256" key="2">
    <source>
        <dbReference type="ARBA" id="ARBA00022840"/>
    </source>
</evidence>
<reference evidence="5 6" key="1">
    <citation type="submission" date="2013-10" db="EMBL/GenBank/DDBJ databases">
        <authorList>
            <person name="Wang G."/>
            <person name="Zhuang W."/>
        </authorList>
    </citation>
    <scope>NUCLEOTIDE SEQUENCE [LARGE SCALE GENOMIC DNA]</scope>
    <source>
        <strain evidence="5 6">DSM 20118</strain>
    </source>
</reference>
<feature type="domain" description="ABC transporter" evidence="4">
    <location>
        <begin position="6"/>
        <end position="231"/>
    </location>
</feature>
<dbReference type="SUPFAM" id="SSF52540">
    <property type="entry name" value="P-loop containing nucleoside triphosphate hydrolases"/>
    <property type="match status" value="1"/>
</dbReference>
<feature type="region of interest" description="Disordered" evidence="3">
    <location>
        <begin position="295"/>
        <end position="334"/>
    </location>
</feature>
<dbReference type="PROSITE" id="PS50893">
    <property type="entry name" value="ABC_TRANSPORTER_2"/>
    <property type="match status" value="1"/>
</dbReference>
<dbReference type="GO" id="GO:0005524">
    <property type="term" value="F:ATP binding"/>
    <property type="evidence" value="ECO:0007669"/>
    <property type="project" value="UniProtKB-KW"/>
</dbReference>
<dbReference type="SMART" id="SM00382">
    <property type="entry name" value="AAA"/>
    <property type="match status" value="1"/>
</dbReference>
<evidence type="ECO:0000259" key="4">
    <source>
        <dbReference type="PROSITE" id="PS50893"/>
    </source>
</evidence>
<dbReference type="Proteomes" id="UP000029833">
    <property type="component" value="Unassembled WGS sequence"/>
</dbReference>
<dbReference type="OrthoDB" id="9804819at2"/>
<accession>A0A0A0B3D8</accession>
<dbReference type="EMBL" id="AXNT01000174">
    <property type="protein sequence ID" value="KGM00702.1"/>
    <property type="molecule type" value="Genomic_DNA"/>
</dbReference>